<reference evidence="2 3" key="1">
    <citation type="journal article" date="2019" name="Philos. Trans. R. Soc. Lond., B, Biol. Sci.">
        <title>Ant behaviour and brain gene expression of defending hosts depend on the ecological success of the intruding social parasite.</title>
        <authorList>
            <person name="Kaur R."/>
            <person name="Stoldt M."/>
            <person name="Jongepier E."/>
            <person name="Feldmeyer B."/>
            <person name="Menzel F."/>
            <person name="Bornberg-Bauer E."/>
            <person name="Foitzik S."/>
        </authorList>
    </citation>
    <scope>NUCLEOTIDE SEQUENCE [LARGE SCALE GENOMIC DNA]</scope>
    <source>
        <tissue evidence="2">Whole body</tissue>
    </source>
</reference>
<evidence type="ECO:0000313" key="2">
    <source>
        <dbReference type="EMBL" id="TGZ46722.1"/>
    </source>
</evidence>
<sequence>MVVENKVKMRELHGWRYTVVRIASSSTVIHVDTIVDPMDVSPDDREKNEIVVNDYGLLNRCWHASQVYLDTYATRQHSFENERISKRASDRRRRDPECTSELSANQERTEPPPSLSGLMAGKEQPGRLLVRTFVSRTRGHAEMWPSTCSQGFEARAHARTQARYREGSETFPWGLSSRLGSSLILVHYIRDIESIHGFIHICNIIIKNIINRY</sequence>
<dbReference type="Proteomes" id="UP000310200">
    <property type="component" value="Unassembled WGS sequence"/>
</dbReference>
<dbReference type="EMBL" id="QBLH01002821">
    <property type="protein sequence ID" value="TGZ46722.1"/>
    <property type="molecule type" value="Genomic_DNA"/>
</dbReference>
<keyword evidence="3" id="KW-1185">Reference proteome</keyword>
<comment type="caution">
    <text evidence="2">The sequence shown here is derived from an EMBL/GenBank/DDBJ whole genome shotgun (WGS) entry which is preliminary data.</text>
</comment>
<feature type="compositionally biased region" description="Basic and acidic residues" evidence="1">
    <location>
        <begin position="83"/>
        <end position="97"/>
    </location>
</feature>
<proteinExistence type="predicted"/>
<feature type="region of interest" description="Disordered" evidence="1">
    <location>
        <begin position="83"/>
        <end position="121"/>
    </location>
</feature>
<accession>A0A4S2KBP0</accession>
<name>A0A4S2KBP0_9HYME</name>
<protein>
    <submittedName>
        <fullName evidence="2">Uncharacterized protein</fullName>
    </submittedName>
</protein>
<evidence type="ECO:0000256" key="1">
    <source>
        <dbReference type="SAM" id="MobiDB-lite"/>
    </source>
</evidence>
<organism evidence="2 3">
    <name type="scientific">Temnothorax longispinosus</name>
    <dbReference type="NCBI Taxonomy" id="300112"/>
    <lineage>
        <taxon>Eukaryota</taxon>
        <taxon>Metazoa</taxon>
        <taxon>Ecdysozoa</taxon>
        <taxon>Arthropoda</taxon>
        <taxon>Hexapoda</taxon>
        <taxon>Insecta</taxon>
        <taxon>Pterygota</taxon>
        <taxon>Neoptera</taxon>
        <taxon>Endopterygota</taxon>
        <taxon>Hymenoptera</taxon>
        <taxon>Apocrita</taxon>
        <taxon>Aculeata</taxon>
        <taxon>Formicoidea</taxon>
        <taxon>Formicidae</taxon>
        <taxon>Myrmicinae</taxon>
        <taxon>Temnothorax</taxon>
    </lineage>
</organism>
<dbReference type="AlphaFoldDB" id="A0A4S2KBP0"/>
<gene>
    <name evidence="2" type="ORF">DBV15_10804</name>
</gene>
<evidence type="ECO:0000313" key="3">
    <source>
        <dbReference type="Proteomes" id="UP000310200"/>
    </source>
</evidence>